<evidence type="ECO:0000313" key="13">
    <source>
        <dbReference type="EMBL" id="KAK4882991.1"/>
    </source>
</evidence>
<dbReference type="InterPro" id="IPR032259">
    <property type="entry name" value="HIBYL-CoA-H"/>
</dbReference>
<comment type="caution">
    <text evidence="13">The sequence shown here is derived from an EMBL/GenBank/DDBJ whole genome shotgun (WGS) entry which is preliminary data.</text>
</comment>
<dbReference type="Pfam" id="PF16113">
    <property type="entry name" value="ECH_2"/>
    <property type="match status" value="1"/>
</dbReference>
<evidence type="ECO:0000256" key="2">
    <source>
        <dbReference type="ARBA" id="ARBA00004173"/>
    </source>
</evidence>
<dbReference type="Proteomes" id="UP001353858">
    <property type="component" value="Unassembled WGS sequence"/>
</dbReference>
<dbReference type="GO" id="GO:0003860">
    <property type="term" value="F:3-hydroxyisobutyryl-CoA hydrolase activity"/>
    <property type="evidence" value="ECO:0007669"/>
    <property type="project" value="UniProtKB-EC"/>
</dbReference>
<evidence type="ECO:0000256" key="5">
    <source>
        <dbReference type="ARBA" id="ARBA00011915"/>
    </source>
</evidence>
<evidence type="ECO:0000313" key="14">
    <source>
        <dbReference type="Proteomes" id="UP001353858"/>
    </source>
</evidence>
<evidence type="ECO:0000256" key="1">
    <source>
        <dbReference type="ARBA" id="ARBA00001709"/>
    </source>
</evidence>
<evidence type="ECO:0000256" key="8">
    <source>
        <dbReference type="ARBA" id="ARBA00022801"/>
    </source>
</evidence>
<dbReference type="PANTHER" id="PTHR43176:SF3">
    <property type="entry name" value="3-HYDROXYISOBUTYRYL-COA HYDROLASE, MITOCHONDRIAL"/>
    <property type="match status" value="1"/>
</dbReference>
<evidence type="ECO:0000256" key="4">
    <source>
        <dbReference type="ARBA" id="ARBA00005254"/>
    </source>
</evidence>
<name>A0AAN7SBC4_9COLE</name>
<evidence type="ECO:0000256" key="10">
    <source>
        <dbReference type="ARBA" id="ARBA00024871"/>
    </source>
</evidence>
<keyword evidence="8" id="KW-0378">Hydrolase</keyword>
<keyword evidence="9" id="KW-0496">Mitochondrion</keyword>
<dbReference type="GO" id="GO:0005739">
    <property type="term" value="C:mitochondrion"/>
    <property type="evidence" value="ECO:0007669"/>
    <property type="project" value="UniProtKB-SubCell"/>
</dbReference>
<dbReference type="FunFam" id="3.90.226.10:FF:000026">
    <property type="entry name" value="3-hydroxyisobutyryl-CoA hydrolase, mitochondrial"/>
    <property type="match status" value="1"/>
</dbReference>
<reference evidence="14" key="1">
    <citation type="submission" date="2023-01" db="EMBL/GenBank/DDBJ databases">
        <title>Key to firefly adult light organ development and bioluminescence: homeobox transcription factors regulate luciferase expression and transportation to peroxisome.</title>
        <authorList>
            <person name="Fu X."/>
        </authorList>
    </citation>
    <scope>NUCLEOTIDE SEQUENCE [LARGE SCALE GENOMIC DNA]</scope>
</reference>
<evidence type="ECO:0000256" key="9">
    <source>
        <dbReference type="ARBA" id="ARBA00023128"/>
    </source>
</evidence>
<dbReference type="NCBIfam" id="NF004127">
    <property type="entry name" value="PRK05617.1"/>
    <property type="match status" value="1"/>
</dbReference>
<dbReference type="AlphaFoldDB" id="A0AAN7SBC4"/>
<dbReference type="EMBL" id="JARPUR010000002">
    <property type="protein sequence ID" value="KAK4882991.1"/>
    <property type="molecule type" value="Genomic_DNA"/>
</dbReference>
<dbReference type="EC" id="3.1.2.4" evidence="5"/>
<dbReference type="SUPFAM" id="SSF52096">
    <property type="entry name" value="ClpP/crotonase"/>
    <property type="match status" value="1"/>
</dbReference>
<comment type="subcellular location">
    <subcellularLocation>
        <location evidence="2">Mitochondrion</location>
    </subcellularLocation>
</comment>
<comment type="catalytic activity">
    <reaction evidence="1">
        <text>3-hydroxy-2-methylpropanoyl-CoA + H2O = 3-hydroxy-2-methylpropanoate + CoA + H(+)</text>
        <dbReference type="Rhea" id="RHEA:20888"/>
        <dbReference type="ChEBI" id="CHEBI:11805"/>
        <dbReference type="ChEBI" id="CHEBI:15377"/>
        <dbReference type="ChEBI" id="CHEBI:15378"/>
        <dbReference type="ChEBI" id="CHEBI:57287"/>
        <dbReference type="ChEBI" id="CHEBI:57340"/>
        <dbReference type="EC" id="3.1.2.4"/>
    </reaction>
</comment>
<keyword evidence="14" id="KW-1185">Reference proteome</keyword>
<feature type="domain" description="Enoyl-CoA hydratase/isomerase" evidence="12">
    <location>
        <begin position="16"/>
        <end position="337"/>
    </location>
</feature>
<accession>A0AAN7SBC4</accession>
<dbReference type="Gene3D" id="3.90.226.10">
    <property type="entry name" value="2-enoyl-CoA Hydratase, Chain A, domain 1"/>
    <property type="match status" value="1"/>
</dbReference>
<keyword evidence="7" id="KW-0101">Branched-chain amino acid catabolism</keyword>
<evidence type="ECO:0000256" key="6">
    <source>
        <dbReference type="ARBA" id="ARBA00016714"/>
    </source>
</evidence>
<comment type="similarity">
    <text evidence="4">Belongs to the enoyl-CoA hydratase/isomerase family.</text>
</comment>
<evidence type="ECO:0000256" key="11">
    <source>
        <dbReference type="ARBA" id="ARBA00031181"/>
    </source>
</evidence>
<protein>
    <recommendedName>
        <fullName evidence="6">3-hydroxyisobutyryl-CoA hydrolase, mitochondrial</fullName>
        <ecNumber evidence="5">3.1.2.4</ecNumber>
    </recommendedName>
    <alternativeName>
        <fullName evidence="11">3-hydroxyisobutyryl-coenzyme A hydrolase</fullName>
    </alternativeName>
</protein>
<comment type="pathway">
    <text evidence="3">Amino-acid degradation; L-valine degradation.</text>
</comment>
<comment type="function">
    <text evidence="10">Hydrolyzes 3-hydroxyisobutyryl-CoA (HIBYL-CoA), a saline catabolite. Has high activity toward isobutyryl-CoA. Could be an isobutyryl-CoA dehydrogenase that functions in valine catabolism. Also hydrolyzes 3-hydroxypropanoyl-CoA.</text>
</comment>
<sequence length="350" mass="38660">MSTEEDVIFKSIGNAGVITLNRPKALNALNVSMVDKIHPKLKEWEGQKHLIIINGTGEKAFCAGGDVRVIVESGFKGGKLGFEFFRKEYSLNGYIGRYKKPYVAIIDGIVMGGGVGLSVHGPYRIATERSVFAMPETAIGLFPDVGGSYFLPRLQGKLGTYLALTGHRLTGSDIYKAGIATHYCESQSIKELEELLVQCSNHDDIKNVLNKFNKNDGKPFSLDSILPKINKCFAAPTVEQIIQELETDGSDWAKGVLNTLAKMSPTSLKVSLKIMQEGAKLPLDRCLEMEYRVAVGCLTNTDFYEGVRALLIDKDQKPKWNPSSVMDVSETIVNSYFNKLSDDQELIHKL</sequence>
<evidence type="ECO:0000256" key="7">
    <source>
        <dbReference type="ARBA" id="ARBA00022456"/>
    </source>
</evidence>
<dbReference type="InterPro" id="IPR029045">
    <property type="entry name" value="ClpP/crotonase-like_dom_sf"/>
</dbReference>
<dbReference type="CDD" id="cd06558">
    <property type="entry name" value="crotonase-like"/>
    <property type="match status" value="1"/>
</dbReference>
<dbReference type="PANTHER" id="PTHR43176">
    <property type="entry name" value="3-HYDROXYISOBUTYRYL-COA HYDROLASE-RELATED"/>
    <property type="match status" value="1"/>
</dbReference>
<gene>
    <name evidence="13" type="ORF">RN001_006310</name>
</gene>
<evidence type="ECO:0000259" key="12">
    <source>
        <dbReference type="Pfam" id="PF16113"/>
    </source>
</evidence>
<proteinExistence type="inferred from homology"/>
<organism evidence="13 14">
    <name type="scientific">Aquatica leii</name>
    <dbReference type="NCBI Taxonomy" id="1421715"/>
    <lineage>
        <taxon>Eukaryota</taxon>
        <taxon>Metazoa</taxon>
        <taxon>Ecdysozoa</taxon>
        <taxon>Arthropoda</taxon>
        <taxon>Hexapoda</taxon>
        <taxon>Insecta</taxon>
        <taxon>Pterygota</taxon>
        <taxon>Neoptera</taxon>
        <taxon>Endopterygota</taxon>
        <taxon>Coleoptera</taxon>
        <taxon>Polyphaga</taxon>
        <taxon>Elateriformia</taxon>
        <taxon>Elateroidea</taxon>
        <taxon>Lampyridae</taxon>
        <taxon>Luciolinae</taxon>
        <taxon>Aquatica</taxon>
    </lineage>
</organism>
<dbReference type="GO" id="GO:0006574">
    <property type="term" value="P:L-valine catabolic process"/>
    <property type="evidence" value="ECO:0007669"/>
    <property type="project" value="TreeGrafter"/>
</dbReference>
<dbReference type="InterPro" id="IPR045004">
    <property type="entry name" value="ECH_dom"/>
</dbReference>
<evidence type="ECO:0000256" key="3">
    <source>
        <dbReference type="ARBA" id="ARBA00005109"/>
    </source>
</evidence>